<keyword evidence="2" id="KW-1185">Reference proteome</keyword>
<reference evidence="2" key="1">
    <citation type="journal article" date="2024" name="FEMS Microbiol. Lett.">
        <title>Genomic insights into Spiroplasma endosymbionts that induce male-killing and protective phenotypes in the pea aphid.</title>
        <authorList>
            <person name="Arai H."/>
            <person name="Legeai F."/>
            <person name="Kageyama D."/>
            <person name="Sugio A."/>
            <person name="Simon J.C."/>
        </authorList>
    </citation>
    <scope>NUCLEOTIDE SEQUENCE [LARGE SCALE GENOMIC DNA]</scope>
    <source>
        <strain evidence="2">sAp269</strain>
    </source>
</reference>
<organism evidence="1 2">
    <name type="scientific">Spiroplasma ixodetis</name>
    <dbReference type="NCBI Taxonomy" id="2141"/>
    <lineage>
        <taxon>Bacteria</taxon>
        <taxon>Bacillati</taxon>
        <taxon>Mycoplasmatota</taxon>
        <taxon>Mollicutes</taxon>
        <taxon>Entomoplasmatales</taxon>
        <taxon>Spiroplasmataceae</taxon>
        <taxon>Spiroplasma</taxon>
    </lineage>
</organism>
<evidence type="ECO:0000313" key="1">
    <source>
        <dbReference type="EMBL" id="BET37823.1"/>
    </source>
</evidence>
<dbReference type="EMBL" id="AP028955">
    <property type="protein sequence ID" value="BET37823.1"/>
    <property type="molecule type" value="Genomic_DNA"/>
</dbReference>
<proteinExistence type="predicted"/>
<name>A0ABM8JKQ0_9MOLU</name>
<gene>
    <name evidence="1" type="ORF">SAP269_04120</name>
</gene>
<accession>A0ABM8JKQ0</accession>
<dbReference type="Proteomes" id="UP001473424">
    <property type="component" value="Chromosome"/>
</dbReference>
<protein>
    <submittedName>
        <fullName evidence="1">Uncharacterized protein</fullName>
    </submittedName>
</protein>
<sequence length="75" mass="8899">MIIMVKNGIGGANTKTGLAFEWEKELYSFFKKQENYEIKNMIEIHNLKRNDAFELFYMGEHVANIFKKNAIYVYL</sequence>
<evidence type="ECO:0000313" key="2">
    <source>
        <dbReference type="Proteomes" id="UP001473424"/>
    </source>
</evidence>